<evidence type="ECO:0000313" key="4">
    <source>
        <dbReference type="EMBL" id="RUT28481.1"/>
    </source>
</evidence>
<gene>
    <name evidence="4" type="ORF">EJP77_17880</name>
</gene>
<organism evidence="4 5">
    <name type="scientific">Paenibacillus zeisoli</name>
    <dbReference type="NCBI Taxonomy" id="2496267"/>
    <lineage>
        <taxon>Bacteria</taxon>
        <taxon>Bacillati</taxon>
        <taxon>Bacillota</taxon>
        <taxon>Bacilli</taxon>
        <taxon>Bacillales</taxon>
        <taxon>Paenibacillaceae</taxon>
        <taxon>Paenibacillus</taxon>
    </lineage>
</organism>
<evidence type="ECO:0000256" key="1">
    <source>
        <dbReference type="SAM" id="MobiDB-lite"/>
    </source>
</evidence>
<dbReference type="AlphaFoldDB" id="A0A433X343"/>
<reference evidence="4 5" key="1">
    <citation type="submission" date="2018-12" db="EMBL/GenBank/DDBJ databases">
        <authorList>
            <person name="Sun L."/>
            <person name="Chen Z."/>
        </authorList>
    </citation>
    <scope>NUCLEOTIDE SEQUENCE [LARGE SCALE GENOMIC DNA]</scope>
    <source>
        <strain evidence="4 5">3-5-3</strain>
    </source>
</reference>
<dbReference type="RefSeq" id="WP_127200620.1">
    <property type="nucleotide sequence ID" value="NZ_RZNX01000010.1"/>
</dbReference>
<sequence>MKSFPRIQTTAAAGLLAIPLLLSGCGIFGSQGAAQIDPPPANVEAQMLQTADQVNQTSSSGKTSTENTNQTTVYLKNDQGLLAPVSLNLPKGSKEGKLNQVMESLVQDGTYASSIPEGFQGVLPKGTQVTHVSVDKKQKLAVVEFTKPFMNYDVKDERKIMEAVTWTLTDNPDVQNVQLWVDGQKLNEMPVAHTPLNQPLNRTVGINLELTPGANVSQTSPVTVYFSSSTKSGVPYFVPVTRLVPAGGDTVKAALAQLIQGPVQGDGLQQVLTSNTSVEQVETAKDGVVTVSLKDDMFQPGEKVPAQLLQSLVLTVTENTKSDKVRIWMNGSKDVVGDDNQKYSEPVSRPEALNHIPI</sequence>
<dbReference type="Pfam" id="PF10646">
    <property type="entry name" value="Germane"/>
    <property type="match status" value="2"/>
</dbReference>
<dbReference type="PROSITE" id="PS51257">
    <property type="entry name" value="PROKAR_LIPOPROTEIN"/>
    <property type="match status" value="1"/>
</dbReference>
<dbReference type="OrthoDB" id="1715058at2"/>
<feature type="region of interest" description="Disordered" evidence="1">
    <location>
        <begin position="339"/>
        <end position="358"/>
    </location>
</feature>
<dbReference type="Proteomes" id="UP000272464">
    <property type="component" value="Unassembled WGS sequence"/>
</dbReference>
<evidence type="ECO:0000313" key="5">
    <source>
        <dbReference type="Proteomes" id="UP000272464"/>
    </source>
</evidence>
<accession>A0A433X343</accession>
<keyword evidence="5" id="KW-1185">Reference proteome</keyword>
<feature type="signal peptide" evidence="2">
    <location>
        <begin position="1"/>
        <end position="33"/>
    </location>
</feature>
<feature type="domain" description="GerMN" evidence="3">
    <location>
        <begin position="251"/>
        <end position="338"/>
    </location>
</feature>
<dbReference type="SMART" id="SM00909">
    <property type="entry name" value="Germane"/>
    <property type="match status" value="2"/>
</dbReference>
<proteinExistence type="predicted"/>
<feature type="domain" description="GerMN" evidence="3">
    <location>
        <begin position="98"/>
        <end position="190"/>
    </location>
</feature>
<dbReference type="InterPro" id="IPR019606">
    <property type="entry name" value="GerMN"/>
</dbReference>
<evidence type="ECO:0000259" key="3">
    <source>
        <dbReference type="SMART" id="SM00909"/>
    </source>
</evidence>
<name>A0A433X343_9BACL</name>
<evidence type="ECO:0000256" key="2">
    <source>
        <dbReference type="SAM" id="SignalP"/>
    </source>
</evidence>
<protein>
    <recommendedName>
        <fullName evidence="3">GerMN domain-containing protein</fullName>
    </recommendedName>
</protein>
<feature type="chain" id="PRO_5038611780" description="GerMN domain-containing protein" evidence="2">
    <location>
        <begin position="34"/>
        <end position="358"/>
    </location>
</feature>
<keyword evidence="2" id="KW-0732">Signal</keyword>
<dbReference type="EMBL" id="RZNX01000010">
    <property type="protein sequence ID" value="RUT28481.1"/>
    <property type="molecule type" value="Genomic_DNA"/>
</dbReference>
<comment type="caution">
    <text evidence="4">The sequence shown here is derived from an EMBL/GenBank/DDBJ whole genome shotgun (WGS) entry which is preliminary data.</text>
</comment>